<evidence type="ECO:0000313" key="2">
    <source>
        <dbReference type="Proteomes" id="UP000094444"/>
    </source>
</evidence>
<keyword evidence="2" id="KW-1185">Reference proteome</keyword>
<sequence>MTDSSPRKHLADLGWRARGGNFETPTRFPRYDQTHRHLLKIAEEPGKKAVAIPDVLKDQHGPIQPFQVHDPVHNFILPMRQPMQPSYPNAGVSSGGAAPSEKAASEKFYWPMNSIHGMAELSLAEHPAAIHLGPAESKHLKPMLVSDKARSIVFGAAKNSVRADESNAPSKVALGFSPEYHGDPSLPRNRSANIPDELNCSLFLVNLPPALTTHRLIAAIHAMGPTGRIYATHINAPEPDRKHYGCAAKVIFFELTAARAFYKACEERGFAVDGFGVRVMWNRIKTAQQDHARTTTRVLLIGGDPGFVNPTTLTEYFCTKLQFQIDCIITHSDGLKGDNTDAVVEYRFGSFRCQAEAAKMALVREHPGVRCFFHCDPCDPEHWAPSQQQRIPVGLAPSMPMRFPTAPPPTVQQHQDSGFRGGSRQFPGLPVVHEGAEEQYVTSRPVASRPALRLSSNNWCS</sequence>
<proteinExistence type="predicted"/>
<comment type="caution">
    <text evidence="1">The sequence shown here is derived from an EMBL/GenBank/DDBJ whole genome shotgun (WGS) entry which is preliminary data.</text>
</comment>
<dbReference type="InParanoid" id="A0A2P5HS85"/>
<organism evidence="1 2">
    <name type="scientific">Diaporthe helianthi</name>
    <dbReference type="NCBI Taxonomy" id="158607"/>
    <lineage>
        <taxon>Eukaryota</taxon>
        <taxon>Fungi</taxon>
        <taxon>Dikarya</taxon>
        <taxon>Ascomycota</taxon>
        <taxon>Pezizomycotina</taxon>
        <taxon>Sordariomycetes</taxon>
        <taxon>Sordariomycetidae</taxon>
        <taxon>Diaporthales</taxon>
        <taxon>Diaporthaceae</taxon>
        <taxon>Diaporthe</taxon>
    </lineage>
</organism>
<dbReference type="OrthoDB" id="3508416at2759"/>
<name>A0A2P5HS85_DIAHE</name>
<dbReference type="Proteomes" id="UP000094444">
    <property type="component" value="Unassembled WGS sequence"/>
</dbReference>
<reference evidence="1" key="1">
    <citation type="submission" date="2017-09" db="EMBL/GenBank/DDBJ databases">
        <title>Polyketide synthases of a Diaporthe helianthi virulent isolate.</title>
        <authorList>
            <person name="Baroncelli R."/>
        </authorList>
    </citation>
    <scope>NUCLEOTIDE SEQUENCE [LARGE SCALE GENOMIC DNA]</scope>
    <source>
        <strain evidence="1">7/96</strain>
    </source>
</reference>
<accession>A0A2P5HS85</accession>
<dbReference type="STRING" id="158607.A0A2P5HS85"/>
<evidence type="ECO:0000313" key="1">
    <source>
        <dbReference type="EMBL" id="POS73128.1"/>
    </source>
</evidence>
<dbReference type="EMBL" id="MAVT02000857">
    <property type="protein sequence ID" value="POS73128.1"/>
    <property type="molecule type" value="Genomic_DNA"/>
</dbReference>
<dbReference type="AlphaFoldDB" id="A0A2P5HS85"/>
<protein>
    <submittedName>
        <fullName evidence="1">Uncharacterized protein</fullName>
    </submittedName>
</protein>
<gene>
    <name evidence="1" type="ORF">DHEL01_v208478</name>
</gene>